<evidence type="ECO:0000259" key="12">
    <source>
        <dbReference type="PROSITE" id="PS50262"/>
    </source>
</evidence>
<dbReference type="PANTHER" id="PTHR46925:SF2">
    <property type="entry name" value="G-PROTEIN COUPLED RECEPTOR TKR-1-RELATED"/>
    <property type="match status" value="1"/>
</dbReference>
<dbReference type="InterPro" id="IPR000276">
    <property type="entry name" value="GPCR_Rhodpsn"/>
</dbReference>
<evidence type="ECO:0000256" key="6">
    <source>
        <dbReference type="ARBA" id="ARBA00023040"/>
    </source>
</evidence>
<accession>A0A3R7PFD4</accession>
<evidence type="ECO:0000256" key="8">
    <source>
        <dbReference type="ARBA" id="ARBA00023170"/>
    </source>
</evidence>
<evidence type="ECO:0000256" key="2">
    <source>
        <dbReference type="ARBA" id="ARBA00010663"/>
    </source>
</evidence>
<dbReference type="GO" id="GO:0005886">
    <property type="term" value="C:plasma membrane"/>
    <property type="evidence" value="ECO:0007669"/>
    <property type="project" value="UniProtKB-SubCell"/>
</dbReference>
<keyword evidence="9" id="KW-0807">Transducer</keyword>
<evidence type="ECO:0000313" key="14">
    <source>
        <dbReference type="Proteomes" id="UP000283509"/>
    </source>
</evidence>
<dbReference type="InterPro" id="IPR017452">
    <property type="entry name" value="GPCR_Rhodpsn_7TM"/>
</dbReference>
<dbReference type="Proteomes" id="UP000283509">
    <property type="component" value="Unassembled WGS sequence"/>
</dbReference>
<feature type="region of interest" description="Disordered" evidence="10">
    <location>
        <begin position="156"/>
        <end position="253"/>
    </location>
</feature>
<reference evidence="13 14" key="2">
    <citation type="submission" date="2019-01" db="EMBL/GenBank/DDBJ databases">
        <title>The decoding of complex shrimp genome reveals the adaptation for benthos swimmer, frequently molting mechanism and breeding impact on genome.</title>
        <authorList>
            <person name="Sun Y."/>
            <person name="Gao Y."/>
            <person name="Yu Y."/>
        </authorList>
    </citation>
    <scope>NUCLEOTIDE SEQUENCE [LARGE SCALE GENOMIC DNA]</scope>
    <source>
        <tissue evidence="13">Muscle</tissue>
    </source>
</reference>
<keyword evidence="3" id="KW-1003">Cell membrane</keyword>
<feature type="compositionally biased region" description="Basic and acidic residues" evidence="10">
    <location>
        <begin position="164"/>
        <end position="186"/>
    </location>
</feature>
<dbReference type="GO" id="GO:0004995">
    <property type="term" value="F:tachykinin receptor activity"/>
    <property type="evidence" value="ECO:0007669"/>
    <property type="project" value="InterPro"/>
</dbReference>
<evidence type="ECO:0000256" key="1">
    <source>
        <dbReference type="ARBA" id="ARBA00004651"/>
    </source>
</evidence>
<feature type="transmembrane region" description="Helical" evidence="11">
    <location>
        <begin position="104"/>
        <end position="129"/>
    </location>
</feature>
<feature type="compositionally biased region" description="Pro residues" evidence="10">
    <location>
        <begin position="206"/>
        <end position="229"/>
    </location>
</feature>
<keyword evidence="8" id="KW-0675">Receptor</keyword>
<sequence length="253" mass="29049">MHVESSSFISSFTLLFRYNIVFFITTYMLPMLAMLACYFLIGRELWGSRSIGELTDRQVTSIRSKRRVVKMFIVIVLAFALCWLPQQAFFLYTFHNAQILDTSYIQHIYLACYWLAMSNATVNPLIYYWMNARFRSYFREVVVRCLCLQWPRRRTCSYEGSPEPARRAPACDDHSSRSRSRSDENTPHGAQTSPSHTASQRTQHRAPPPPTSPAASSPPPNLPLPPAPQRTPQNPRSDNPLIHTIYSTNSPEP</sequence>
<evidence type="ECO:0000256" key="5">
    <source>
        <dbReference type="ARBA" id="ARBA00022989"/>
    </source>
</evidence>
<keyword evidence="6" id="KW-0297">G-protein coupled receptor</keyword>
<comment type="subcellular location">
    <subcellularLocation>
        <location evidence="1">Cell membrane</location>
        <topology evidence="1">Multi-pass membrane protein</topology>
    </subcellularLocation>
</comment>
<organism evidence="13 14">
    <name type="scientific">Penaeus vannamei</name>
    <name type="common">Whiteleg shrimp</name>
    <name type="synonym">Litopenaeus vannamei</name>
    <dbReference type="NCBI Taxonomy" id="6689"/>
    <lineage>
        <taxon>Eukaryota</taxon>
        <taxon>Metazoa</taxon>
        <taxon>Ecdysozoa</taxon>
        <taxon>Arthropoda</taxon>
        <taxon>Crustacea</taxon>
        <taxon>Multicrustacea</taxon>
        <taxon>Malacostraca</taxon>
        <taxon>Eumalacostraca</taxon>
        <taxon>Eucarida</taxon>
        <taxon>Decapoda</taxon>
        <taxon>Dendrobranchiata</taxon>
        <taxon>Penaeoidea</taxon>
        <taxon>Penaeidae</taxon>
        <taxon>Penaeus</taxon>
    </lineage>
</organism>
<feature type="domain" description="G-protein coupled receptors family 1 profile" evidence="12">
    <location>
        <begin position="1"/>
        <end position="127"/>
    </location>
</feature>
<keyword evidence="4 11" id="KW-0812">Transmembrane</keyword>
<dbReference type="Pfam" id="PF00001">
    <property type="entry name" value="7tm_1"/>
    <property type="match status" value="1"/>
</dbReference>
<feature type="compositionally biased region" description="Polar residues" evidence="10">
    <location>
        <begin position="188"/>
        <end position="201"/>
    </location>
</feature>
<dbReference type="EMBL" id="QCYY01003226">
    <property type="protein sequence ID" value="ROT64582.1"/>
    <property type="molecule type" value="Genomic_DNA"/>
</dbReference>
<keyword evidence="5 11" id="KW-1133">Transmembrane helix</keyword>
<evidence type="ECO:0000256" key="11">
    <source>
        <dbReference type="SAM" id="Phobius"/>
    </source>
</evidence>
<dbReference type="STRING" id="6689.A0A3R7PFD4"/>
<comment type="caution">
    <text evidence="13">The sequence shown here is derived from an EMBL/GenBank/DDBJ whole genome shotgun (WGS) entry which is preliminary data.</text>
</comment>
<dbReference type="PANTHER" id="PTHR46925">
    <property type="entry name" value="G-PROTEIN COUPLED RECEPTOR TKR-1-RELATED"/>
    <property type="match status" value="1"/>
</dbReference>
<keyword evidence="14" id="KW-1185">Reference proteome</keyword>
<dbReference type="Gene3D" id="1.20.1070.10">
    <property type="entry name" value="Rhodopsin 7-helix transmembrane proteins"/>
    <property type="match status" value="1"/>
</dbReference>
<protein>
    <recommendedName>
        <fullName evidence="12">G-protein coupled receptors family 1 profile domain-containing protein</fullName>
    </recommendedName>
</protein>
<evidence type="ECO:0000256" key="10">
    <source>
        <dbReference type="SAM" id="MobiDB-lite"/>
    </source>
</evidence>
<evidence type="ECO:0000256" key="7">
    <source>
        <dbReference type="ARBA" id="ARBA00023136"/>
    </source>
</evidence>
<name>A0A3R7PFD4_PENVA</name>
<keyword evidence="7 11" id="KW-0472">Membrane</keyword>
<evidence type="ECO:0000256" key="4">
    <source>
        <dbReference type="ARBA" id="ARBA00022692"/>
    </source>
</evidence>
<feature type="transmembrane region" description="Helical" evidence="11">
    <location>
        <begin position="71"/>
        <end position="92"/>
    </location>
</feature>
<reference evidence="13 14" key="1">
    <citation type="submission" date="2018-04" db="EMBL/GenBank/DDBJ databases">
        <authorList>
            <person name="Zhang X."/>
            <person name="Yuan J."/>
            <person name="Li F."/>
            <person name="Xiang J."/>
        </authorList>
    </citation>
    <scope>NUCLEOTIDE SEQUENCE [LARGE SCALE GENOMIC DNA]</scope>
    <source>
        <tissue evidence="13">Muscle</tissue>
    </source>
</reference>
<evidence type="ECO:0000313" key="13">
    <source>
        <dbReference type="EMBL" id="ROT64582.1"/>
    </source>
</evidence>
<dbReference type="SUPFAM" id="SSF81321">
    <property type="entry name" value="Family A G protein-coupled receptor-like"/>
    <property type="match status" value="1"/>
</dbReference>
<dbReference type="OrthoDB" id="5981855at2759"/>
<comment type="similarity">
    <text evidence="2">Belongs to the G-protein coupled receptor 1 family.</text>
</comment>
<proteinExistence type="inferred from homology"/>
<gene>
    <name evidence="13" type="ORF">C7M84_017471</name>
</gene>
<evidence type="ECO:0000256" key="9">
    <source>
        <dbReference type="ARBA" id="ARBA00023224"/>
    </source>
</evidence>
<dbReference type="AlphaFoldDB" id="A0A3R7PFD4"/>
<evidence type="ECO:0000256" key="3">
    <source>
        <dbReference type="ARBA" id="ARBA00022475"/>
    </source>
</evidence>
<dbReference type="PRINTS" id="PR00237">
    <property type="entry name" value="GPCRRHODOPSN"/>
</dbReference>
<dbReference type="InterPro" id="IPR001681">
    <property type="entry name" value="Neurokn_rcpt"/>
</dbReference>
<dbReference type="PROSITE" id="PS50262">
    <property type="entry name" value="G_PROTEIN_RECEP_F1_2"/>
    <property type="match status" value="1"/>
</dbReference>
<feature type="transmembrane region" description="Helical" evidence="11">
    <location>
        <begin position="20"/>
        <end position="41"/>
    </location>
</feature>